<proteinExistence type="predicted"/>
<dbReference type="GO" id="GO:0016787">
    <property type="term" value="F:hydrolase activity"/>
    <property type="evidence" value="ECO:0007669"/>
    <property type="project" value="UniProtKB-KW"/>
</dbReference>
<dbReference type="AlphaFoldDB" id="A0A5A7QKN3"/>
<name>A0A5A7QKN3_STRAF</name>
<gene>
    <name evidence="2" type="ORF">STAS_22893</name>
</gene>
<organism evidence="2 3">
    <name type="scientific">Striga asiatica</name>
    <name type="common">Asiatic witchweed</name>
    <name type="synonym">Buchnera asiatica</name>
    <dbReference type="NCBI Taxonomy" id="4170"/>
    <lineage>
        <taxon>Eukaryota</taxon>
        <taxon>Viridiplantae</taxon>
        <taxon>Streptophyta</taxon>
        <taxon>Embryophyta</taxon>
        <taxon>Tracheophyta</taxon>
        <taxon>Spermatophyta</taxon>
        <taxon>Magnoliopsida</taxon>
        <taxon>eudicotyledons</taxon>
        <taxon>Gunneridae</taxon>
        <taxon>Pentapetalae</taxon>
        <taxon>asterids</taxon>
        <taxon>lamiids</taxon>
        <taxon>Lamiales</taxon>
        <taxon>Orobanchaceae</taxon>
        <taxon>Buchnereae</taxon>
        <taxon>Striga</taxon>
    </lineage>
</organism>
<keyword evidence="2" id="KW-0378">Hydrolase</keyword>
<evidence type="ECO:0000313" key="2">
    <source>
        <dbReference type="EMBL" id="GER45905.1"/>
    </source>
</evidence>
<feature type="non-terminal residue" evidence="2">
    <location>
        <position position="161"/>
    </location>
</feature>
<feature type="region of interest" description="Disordered" evidence="1">
    <location>
        <begin position="46"/>
        <end position="161"/>
    </location>
</feature>
<dbReference type="EMBL" id="BKCP01007404">
    <property type="protein sequence ID" value="GER45905.1"/>
    <property type="molecule type" value="Genomic_DNA"/>
</dbReference>
<feature type="compositionally biased region" description="Polar residues" evidence="1">
    <location>
        <begin position="55"/>
        <end position="91"/>
    </location>
</feature>
<evidence type="ECO:0000256" key="1">
    <source>
        <dbReference type="SAM" id="MobiDB-lite"/>
    </source>
</evidence>
<protein>
    <submittedName>
        <fullName evidence="2">P-loop containing nucleoside triphosphatehydrolases superfamily protein</fullName>
    </submittedName>
</protein>
<dbReference type="Proteomes" id="UP000325081">
    <property type="component" value="Unassembled WGS sequence"/>
</dbReference>
<accession>A0A5A7QKN3</accession>
<keyword evidence="3" id="KW-1185">Reference proteome</keyword>
<feature type="compositionally biased region" description="Polar residues" evidence="1">
    <location>
        <begin position="98"/>
        <end position="140"/>
    </location>
</feature>
<sequence>MAPGNRKNTVISKASLQSLLNQAAKDSSTAASARIGVRKIFNQSNMSSDGVARASRTTEVHNGSSGDNTTGNHTNESGIPQTLEAPNQNLNLDAAEGSTGNLQETSVKVHNGSSGDNTTANHTNESGIPQTLEAPNQNLNLDAAEGSTGNLEKSVKGSEGC</sequence>
<reference evidence="3" key="1">
    <citation type="journal article" date="2019" name="Curr. Biol.">
        <title>Genome Sequence of Striga asiatica Provides Insight into the Evolution of Plant Parasitism.</title>
        <authorList>
            <person name="Yoshida S."/>
            <person name="Kim S."/>
            <person name="Wafula E.K."/>
            <person name="Tanskanen J."/>
            <person name="Kim Y.M."/>
            <person name="Honaas L."/>
            <person name="Yang Z."/>
            <person name="Spallek T."/>
            <person name="Conn C.E."/>
            <person name="Ichihashi Y."/>
            <person name="Cheong K."/>
            <person name="Cui S."/>
            <person name="Der J.P."/>
            <person name="Gundlach H."/>
            <person name="Jiao Y."/>
            <person name="Hori C."/>
            <person name="Ishida J.K."/>
            <person name="Kasahara H."/>
            <person name="Kiba T."/>
            <person name="Kim M.S."/>
            <person name="Koo N."/>
            <person name="Laohavisit A."/>
            <person name="Lee Y.H."/>
            <person name="Lumba S."/>
            <person name="McCourt P."/>
            <person name="Mortimer J.C."/>
            <person name="Mutuku J.M."/>
            <person name="Nomura T."/>
            <person name="Sasaki-Sekimoto Y."/>
            <person name="Seto Y."/>
            <person name="Wang Y."/>
            <person name="Wakatake T."/>
            <person name="Sakakibara H."/>
            <person name="Demura T."/>
            <person name="Yamaguchi S."/>
            <person name="Yoneyama K."/>
            <person name="Manabe R.I."/>
            <person name="Nelson D.C."/>
            <person name="Schulman A.H."/>
            <person name="Timko M.P."/>
            <person name="dePamphilis C.W."/>
            <person name="Choi D."/>
            <person name="Shirasu K."/>
        </authorList>
    </citation>
    <scope>NUCLEOTIDE SEQUENCE [LARGE SCALE GENOMIC DNA]</scope>
    <source>
        <strain evidence="3">cv. UVA1</strain>
    </source>
</reference>
<comment type="caution">
    <text evidence="2">The sequence shown here is derived from an EMBL/GenBank/DDBJ whole genome shotgun (WGS) entry which is preliminary data.</text>
</comment>
<evidence type="ECO:0000313" key="3">
    <source>
        <dbReference type="Proteomes" id="UP000325081"/>
    </source>
</evidence>